<feature type="transmembrane region" description="Helical" evidence="1">
    <location>
        <begin position="29"/>
        <end position="53"/>
    </location>
</feature>
<accession>Q971N2</accession>
<dbReference type="Proteomes" id="UP000001015">
    <property type="component" value="Chromosome"/>
</dbReference>
<dbReference type="KEGG" id="sto:STK_13295"/>
<evidence type="ECO:0000313" key="2">
    <source>
        <dbReference type="EMBL" id="BAB66388.1"/>
    </source>
</evidence>
<keyword evidence="1" id="KW-0812">Transmembrane</keyword>
<organism evidence="2 3">
    <name type="scientific">Sulfurisphaera tokodaii (strain DSM 16993 / JCM 10545 / NBRC 100140 / 7)</name>
    <name type="common">Sulfolobus tokodaii</name>
    <dbReference type="NCBI Taxonomy" id="273063"/>
    <lineage>
        <taxon>Archaea</taxon>
        <taxon>Thermoproteota</taxon>
        <taxon>Thermoprotei</taxon>
        <taxon>Sulfolobales</taxon>
        <taxon>Sulfolobaceae</taxon>
        <taxon>Sulfurisphaera</taxon>
    </lineage>
</organism>
<gene>
    <name evidence="2" type="ordered locus">STK_13295</name>
    <name evidence="2" type="ORF">STS160</name>
</gene>
<proteinExistence type="predicted"/>
<evidence type="ECO:0000256" key="1">
    <source>
        <dbReference type="SAM" id="Phobius"/>
    </source>
</evidence>
<reference evidence="3" key="1">
    <citation type="journal article" date="2001" name="DNA Res.">
        <title>Complete genome sequence of an aerobic thermoacidophilic Crenarchaeon, Sulfolobus tokodaii strain7.</title>
        <authorList>
            <person name="Kawarabayasi Y."/>
            <person name="Hino Y."/>
            <person name="Horikawa H."/>
            <person name="Jin-no K."/>
            <person name="Takahashi M."/>
            <person name="Sekine M."/>
            <person name="Baba S."/>
            <person name="Ankai A."/>
            <person name="Kosugi H."/>
            <person name="Hosoyama A."/>
            <person name="Fukui S."/>
            <person name="Nagai Y."/>
            <person name="Nishijima K."/>
            <person name="Otsuka R."/>
            <person name="Nakazawa H."/>
            <person name="Takamiya M."/>
            <person name="Kato Y."/>
            <person name="Yoshizawa T."/>
            <person name="Tanaka T."/>
            <person name="Kudoh Y."/>
            <person name="Yamazaki J."/>
            <person name="Kushida N."/>
            <person name="Oguchi A."/>
            <person name="Aoki K."/>
            <person name="Masuda S."/>
            <person name="Yanagii M."/>
            <person name="Nishimura M."/>
            <person name="Yamagishi A."/>
            <person name="Oshima T."/>
            <person name="Kikuchi H."/>
        </authorList>
    </citation>
    <scope>NUCLEOTIDE SEQUENCE [LARGE SCALE GENOMIC DNA]</scope>
    <source>
        <strain evidence="3">DSM 16993 / JCM 10545 / NBRC 100140 / 7</strain>
    </source>
</reference>
<keyword evidence="1" id="KW-0472">Membrane</keyword>
<name>Q971N2_SULTO</name>
<keyword evidence="3" id="KW-1185">Reference proteome</keyword>
<dbReference type="EMBL" id="BA000023">
    <property type="protein sequence ID" value="BAB66388.1"/>
    <property type="molecule type" value="Genomic_DNA"/>
</dbReference>
<dbReference type="AlphaFoldDB" id="Q971N2"/>
<sequence length="56" mass="7229">MQKFYTVSYSMRLKFYWMRRKFYRMRRKLYPMLLVAPHFISIPPLLLFFSLFYNKY</sequence>
<keyword evidence="1" id="KW-1133">Transmembrane helix</keyword>
<evidence type="ECO:0000313" key="3">
    <source>
        <dbReference type="Proteomes" id="UP000001015"/>
    </source>
</evidence>
<protein>
    <submittedName>
        <fullName evidence="2">Uncharacterized protein</fullName>
    </submittedName>
</protein>